<protein>
    <submittedName>
        <fullName evidence="13">Uncharacterized protein</fullName>
    </submittedName>
</protein>
<keyword evidence="5" id="KW-0256">Endoplasmic reticulum</keyword>
<feature type="transmembrane region" description="Helical" evidence="11">
    <location>
        <begin position="378"/>
        <end position="400"/>
    </location>
</feature>
<proteinExistence type="inferred from homology"/>
<organism evidence="13 14">
    <name type="scientific">Durusdinium trenchii</name>
    <dbReference type="NCBI Taxonomy" id="1381693"/>
    <lineage>
        <taxon>Eukaryota</taxon>
        <taxon>Sar</taxon>
        <taxon>Alveolata</taxon>
        <taxon>Dinophyceae</taxon>
        <taxon>Suessiales</taxon>
        <taxon>Symbiodiniaceae</taxon>
        <taxon>Durusdinium</taxon>
    </lineage>
</organism>
<feature type="signal peptide" evidence="12">
    <location>
        <begin position="1"/>
        <end position="26"/>
    </location>
</feature>
<comment type="caution">
    <text evidence="13">The sequence shown here is derived from an EMBL/GenBank/DDBJ whole genome shotgun (WGS) entry which is preliminary data.</text>
</comment>
<evidence type="ECO:0000256" key="3">
    <source>
        <dbReference type="ARBA" id="ARBA00022448"/>
    </source>
</evidence>
<evidence type="ECO:0000256" key="2">
    <source>
        <dbReference type="ARBA" id="ARBA00010120"/>
    </source>
</evidence>
<evidence type="ECO:0000256" key="6">
    <source>
        <dbReference type="ARBA" id="ARBA00022892"/>
    </source>
</evidence>
<evidence type="ECO:0000256" key="9">
    <source>
        <dbReference type="ARBA" id="ARBA00023136"/>
    </source>
</evidence>
<keyword evidence="10" id="KW-0675">Receptor</keyword>
<dbReference type="Proteomes" id="UP001642484">
    <property type="component" value="Unassembled WGS sequence"/>
</dbReference>
<keyword evidence="8 11" id="KW-1133">Transmembrane helix</keyword>
<keyword evidence="14" id="KW-1185">Reference proteome</keyword>
<dbReference type="PANTHER" id="PTHR10585">
    <property type="entry name" value="ER LUMEN PROTEIN RETAINING RECEPTOR"/>
    <property type="match status" value="1"/>
</dbReference>
<feature type="transmembrane region" description="Helical" evidence="11">
    <location>
        <begin position="473"/>
        <end position="491"/>
    </location>
</feature>
<feature type="transmembrane region" description="Helical" evidence="11">
    <location>
        <begin position="442"/>
        <end position="461"/>
    </location>
</feature>
<dbReference type="InterPro" id="IPR000133">
    <property type="entry name" value="ER_ret_rcpt"/>
</dbReference>
<keyword evidence="4 11" id="KW-0812">Transmembrane</keyword>
<comment type="subcellular location">
    <subcellularLocation>
        <location evidence="1">Endoplasmic reticulum membrane</location>
        <topology evidence="1">Multi-pass membrane protein</topology>
    </subcellularLocation>
</comment>
<feature type="transmembrane region" description="Helical" evidence="11">
    <location>
        <begin position="315"/>
        <end position="333"/>
    </location>
</feature>
<evidence type="ECO:0000256" key="5">
    <source>
        <dbReference type="ARBA" id="ARBA00022824"/>
    </source>
</evidence>
<evidence type="ECO:0000256" key="11">
    <source>
        <dbReference type="SAM" id="Phobius"/>
    </source>
</evidence>
<evidence type="ECO:0000256" key="7">
    <source>
        <dbReference type="ARBA" id="ARBA00022927"/>
    </source>
</evidence>
<evidence type="ECO:0000313" key="13">
    <source>
        <dbReference type="EMBL" id="CAK8996214.1"/>
    </source>
</evidence>
<evidence type="ECO:0000256" key="8">
    <source>
        <dbReference type="ARBA" id="ARBA00022989"/>
    </source>
</evidence>
<comment type="similarity">
    <text evidence="2">Belongs to the ERD2 family.</text>
</comment>
<evidence type="ECO:0000256" key="10">
    <source>
        <dbReference type="ARBA" id="ARBA00023170"/>
    </source>
</evidence>
<keyword evidence="12" id="KW-0732">Signal</keyword>
<name>A0ABP0I451_9DINO</name>
<feature type="transmembrane region" description="Helical" evidence="11">
    <location>
        <begin position="288"/>
        <end position="308"/>
    </location>
</feature>
<keyword evidence="3" id="KW-0813">Transport</keyword>
<dbReference type="PRINTS" id="PR00660">
    <property type="entry name" value="ERLUMENR"/>
</dbReference>
<keyword evidence="9 11" id="KW-0472">Membrane</keyword>
<dbReference type="EMBL" id="CAXAMN010001780">
    <property type="protein sequence ID" value="CAK8996214.1"/>
    <property type="molecule type" value="Genomic_DNA"/>
</dbReference>
<evidence type="ECO:0000313" key="14">
    <source>
        <dbReference type="Proteomes" id="UP001642484"/>
    </source>
</evidence>
<dbReference type="Gene3D" id="3.40.50.300">
    <property type="entry name" value="P-loop containing nucleotide triphosphate hydrolases"/>
    <property type="match status" value="1"/>
</dbReference>
<keyword evidence="7" id="KW-0653">Protein transport</keyword>
<evidence type="ECO:0000256" key="4">
    <source>
        <dbReference type="ARBA" id="ARBA00022692"/>
    </source>
</evidence>
<dbReference type="Pfam" id="PF00810">
    <property type="entry name" value="ER_lumen_recept"/>
    <property type="match status" value="1"/>
</dbReference>
<dbReference type="SUPFAM" id="SSF52540">
    <property type="entry name" value="P-loop containing nucleoside triphosphate hydrolases"/>
    <property type="match status" value="1"/>
</dbReference>
<feature type="chain" id="PRO_5045433723" evidence="12">
    <location>
        <begin position="27"/>
        <end position="552"/>
    </location>
</feature>
<dbReference type="InterPro" id="IPR027417">
    <property type="entry name" value="P-loop_NTPase"/>
</dbReference>
<evidence type="ECO:0000256" key="12">
    <source>
        <dbReference type="SAM" id="SignalP"/>
    </source>
</evidence>
<accession>A0ABP0I451</accession>
<evidence type="ECO:0000256" key="1">
    <source>
        <dbReference type="ARBA" id="ARBA00004477"/>
    </source>
</evidence>
<gene>
    <name evidence="13" type="ORF">CCMP2556_LOCUS4360</name>
</gene>
<feature type="transmembrane region" description="Helical" evidence="11">
    <location>
        <begin position="511"/>
        <end position="532"/>
    </location>
</feature>
<sequence length="552" mass="61051">MFGRWTLLAARVLAVLLAVSARPADADAVDGRLPWMRWQRLEGSEPCATDSCQYGNSSRPVTSKPGYHEECTTHPTPIRFHNGISGREILKIRKEAASKGGLRGVMMIRDPLEIVVSGYCYTHRGAASGLPITPANITQMGPEEGVPAMASSLLNEVRTIALAYTVAKPDVLVVRFEKFTNSSRDFDNTMREILDFLFGNEITEKQKQEILNAVAVEDENRGLKGFSEDPKLNQGFNHTNDEADMAAARDALRFVPDDIMAELQLHREVIGAMMDRRHLEVPKEQQSGAVVAAYLIFIAGSLIVYHFVANGEFSSILTMAQMIQCLAFVLLVIKSYSQGSVAGISAKSLSLEAFAFVCRLASTTWLNGYLPVDASGDFVYQAVDLCSLLLVLWLLYRAYVSYTWSYEEEADSLPVLPMVALSFVLAALLHADMNSRPLFDTFWMAGLFLSVVSVLPQLWHINKTGGVIQACTGHYIAMLATSRALSGIFMWHARFDITCVPLFDGINHAIWAILGAHVLHLVLLGDFGYYYIQAVMQQGLDFKIELPCADMV</sequence>
<feature type="transmembrane region" description="Helical" evidence="11">
    <location>
        <begin position="412"/>
        <end position="430"/>
    </location>
</feature>
<keyword evidence="6" id="KW-0931">ER-Golgi transport</keyword>
<reference evidence="13 14" key="1">
    <citation type="submission" date="2024-02" db="EMBL/GenBank/DDBJ databases">
        <authorList>
            <person name="Chen Y."/>
            <person name="Shah S."/>
            <person name="Dougan E. K."/>
            <person name="Thang M."/>
            <person name="Chan C."/>
        </authorList>
    </citation>
    <scope>NUCLEOTIDE SEQUENCE [LARGE SCALE GENOMIC DNA]</scope>
</reference>